<accession>A0A8J2RP76</accession>
<keyword evidence="3" id="KW-1185">Reference proteome</keyword>
<dbReference type="Proteomes" id="UP000789390">
    <property type="component" value="Unassembled WGS sequence"/>
</dbReference>
<gene>
    <name evidence="2" type="ORF">DGAL_LOCUS4887</name>
</gene>
<sequence>MKYIIALVLALASAVNAWRYPFYYPSSRQHDFAQLPFYNQHFPTPRPYYPAVHPAFRAFPYSPRPLYPHRFYADSLVDREFEPEKKMEFRDDIESDDELYDPIDDEPVPDSRFLLFQTNTPYKRFNNFIRALDNWRTAMKSRRRWNLKIRRNKNGFVIETYQTPTEEEKKTMNAINAHNAINANPPNYVNNGYFYDY</sequence>
<feature type="signal peptide" evidence="1">
    <location>
        <begin position="1"/>
        <end position="17"/>
    </location>
</feature>
<name>A0A8J2RP76_9CRUS</name>
<protein>
    <submittedName>
        <fullName evidence="2">Uncharacterized protein</fullName>
    </submittedName>
</protein>
<dbReference type="EMBL" id="CAKKLH010000083">
    <property type="protein sequence ID" value="CAH0102478.1"/>
    <property type="molecule type" value="Genomic_DNA"/>
</dbReference>
<feature type="chain" id="PRO_5035253544" evidence="1">
    <location>
        <begin position="18"/>
        <end position="197"/>
    </location>
</feature>
<keyword evidence="1" id="KW-0732">Signal</keyword>
<evidence type="ECO:0000313" key="2">
    <source>
        <dbReference type="EMBL" id="CAH0102478.1"/>
    </source>
</evidence>
<dbReference type="OrthoDB" id="6366894at2759"/>
<proteinExistence type="predicted"/>
<comment type="caution">
    <text evidence="2">The sequence shown here is derived from an EMBL/GenBank/DDBJ whole genome shotgun (WGS) entry which is preliminary data.</text>
</comment>
<organism evidence="2 3">
    <name type="scientific">Daphnia galeata</name>
    <dbReference type="NCBI Taxonomy" id="27404"/>
    <lineage>
        <taxon>Eukaryota</taxon>
        <taxon>Metazoa</taxon>
        <taxon>Ecdysozoa</taxon>
        <taxon>Arthropoda</taxon>
        <taxon>Crustacea</taxon>
        <taxon>Branchiopoda</taxon>
        <taxon>Diplostraca</taxon>
        <taxon>Cladocera</taxon>
        <taxon>Anomopoda</taxon>
        <taxon>Daphniidae</taxon>
        <taxon>Daphnia</taxon>
    </lineage>
</organism>
<evidence type="ECO:0000313" key="3">
    <source>
        <dbReference type="Proteomes" id="UP000789390"/>
    </source>
</evidence>
<reference evidence="2" key="1">
    <citation type="submission" date="2021-11" db="EMBL/GenBank/DDBJ databases">
        <authorList>
            <person name="Schell T."/>
        </authorList>
    </citation>
    <scope>NUCLEOTIDE SEQUENCE</scope>
    <source>
        <strain evidence="2">M5</strain>
    </source>
</reference>
<dbReference type="AlphaFoldDB" id="A0A8J2RP76"/>
<evidence type="ECO:0000256" key="1">
    <source>
        <dbReference type="SAM" id="SignalP"/>
    </source>
</evidence>